<keyword evidence="3" id="KW-1185">Reference proteome</keyword>
<feature type="region of interest" description="Disordered" evidence="1">
    <location>
        <begin position="64"/>
        <end position="89"/>
    </location>
</feature>
<feature type="compositionally biased region" description="Acidic residues" evidence="1">
    <location>
        <begin position="71"/>
        <end position="89"/>
    </location>
</feature>
<dbReference type="EMBL" id="OX451740">
    <property type="protein sequence ID" value="CAI8613156.1"/>
    <property type="molecule type" value="Genomic_DNA"/>
</dbReference>
<gene>
    <name evidence="2" type="ORF">VFH_V068200</name>
</gene>
<sequence length="89" mass="10541">MGIFKDVDGILKNTDVNDLFAPPQAPEGGYTIEFLYNKFHEMGLRYYVDLHALHHDVAFLNDQYQRKNQQEEEEEEGDDEKEEEMEEDE</sequence>
<dbReference type="Proteomes" id="UP001157006">
    <property type="component" value="Chromosome 5"/>
</dbReference>
<dbReference type="AlphaFoldDB" id="A0AAV1ARK9"/>
<evidence type="ECO:0000313" key="2">
    <source>
        <dbReference type="EMBL" id="CAI8613156.1"/>
    </source>
</evidence>
<proteinExistence type="predicted"/>
<name>A0AAV1ARK9_VICFA</name>
<accession>A0AAV1ARK9</accession>
<evidence type="ECO:0000313" key="3">
    <source>
        <dbReference type="Proteomes" id="UP001157006"/>
    </source>
</evidence>
<protein>
    <submittedName>
        <fullName evidence="2">Uncharacterized protein</fullName>
    </submittedName>
</protein>
<evidence type="ECO:0000256" key="1">
    <source>
        <dbReference type="SAM" id="MobiDB-lite"/>
    </source>
</evidence>
<organism evidence="2 3">
    <name type="scientific">Vicia faba</name>
    <name type="common">Broad bean</name>
    <name type="synonym">Faba vulgaris</name>
    <dbReference type="NCBI Taxonomy" id="3906"/>
    <lineage>
        <taxon>Eukaryota</taxon>
        <taxon>Viridiplantae</taxon>
        <taxon>Streptophyta</taxon>
        <taxon>Embryophyta</taxon>
        <taxon>Tracheophyta</taxon>
        <taxon>Spermatophyta</taxon>
        <taxon>Magnoliopsida</taxon>
        <taxon>eudicotyledons</taxon>
        <taxon>Gunneridae</taxon>
        <taxon>Pentapetalae</taxon>
        <taxon>rosids</taxon>
        <taxon>fabids</taxon>
        <taxon>Fabales</taxon>
        <taxon>Fabaceae</taxon>
        <taxon>Papilionoideae</taxon>
        <taxon>50 kb inversion clade</taxon>
        <taxon>NPAAA clade</taxon>
        <taxon>Hologalegina</taxon>
        <taxon>IRL clade</taxon>
        <taxon>Fabeae</taxon>
        <taxon>Vicia</taxon>
    </lineage>
</organism>
<reference evidence="2 3" key="1">
    <citation type="submission" date="2023-01" db="EMBL/GenBank/DDBJ databases">
        <authorList>
            <person name="Kreplak J."/>
        </authorList>
    </citation>
    <scope>NUCLEOTIDE SEQUENCE [LARGE SCALE GENOMIC DNA]</scope>
</reference>